<reference evidence="3 4" key="1">
    <citation type="submission" date="2020-10" db="EMBL/GenBank/DDBJ databases">
        <title>Identification of Nocardia species via Next-generation sequencing and recognition of intraspecies genetic diversity.</title>
        <authorList>
            <person name="Li P."/>
            <person name="Li P."/>
            <person name="Lu B."/>
        </authorList>
    </citation>
    <scope>NUCLEOTIDE SEQUENCE [LARGE SCALE GENOMIC DNA]</scope>
    <source>
        <strain evidence="3 4">N-11</strain>
    </source>
</reference>
<accession>A0ABS0CED2</accession>
<dbReference type="Proteomes" id="UP000807309">
    <property type="component" value="Unassembled WGS sequence"/>
</dbReference>
<gene>
    <name evidence="3" type="ORF">IU470_26870</name>
</gene>
<evidence type="ECO:0000256" key="1">
    <source>
        <dbReference type="SAM" id="SignalP"/>
    </source>
</evidence>
<evidence type="ECO:0000313" key="3">
    <source>
        <dbReference type="EMBL" id="MBF6228713.1"/>
    </source>
</evidence>
<name>A0ABS0CED2_9NOCA</name>
<sequence length="145" mass="16045">MFPTHRRLSLGGIVLALVAVLGSATLSGTASAQPSPKVFTWDHDIREGDCTMFRGARWVLKVDGNAHFTAKVTSSDDHDAWLMWAQLHDAGGQYLGNIIAHQQGEIAKFVIDLPDSSRQYDWWVHGTFDPALLSRIDHMSLRSAC</sequence>
<dbReference type="RefSeq" id="WP_195035599.1">
    <property type="nucleotide sequence ID" value="NZ_JADLRE010000025.1"/>
</dbReference>
<protein>
    <recommendedName>
        <fullName evidence="2">DUF6294 domain-containing protein</fullName>
    </recommendedName>
</protein>
<evidence type="ECO:0000259" key="2">
    <source>
        <dbReference type="Pfam" id="PF19811"/>
    </source>
</evidence>
<dbReference type="EMBL" id="JADLRE010000025">
    <property type="protein sequence ID" value="MBF6228713.1"/>
    <property type="molecule type" value="Genomic_DNA"/>
</dbReference>
<proteinExistence type="predicted"/>
<keyword evidence="4" id="KW-1185">Reference proteome</keyword>
<feature type="domain" description="DUF6294" evidence="2">
    <location>
        <begin position="57"/>
        <end position="145"/>
    </location>
</feature>
<feature type="signal peptide" evidence="1">
    <location>
        <begin position="1"/>
        <end position="32"/>
    </location>
</feature>
<organism evidence="3 4">
    <name type="scientific">Nocardia abscessus</name>
    <dbReference type="NCBI Taxonomy" id="120957"/>
    <lineage>
        <taxon>Bacteria</taxon>
        <taxon>Bacillati</taxon>
        <taxon>Actinomycetota</taxon>
        <taxon>Actinomycetes</taxon>
        <taxon>Mycobacteriales</taxon>
        <taxon>Nocardiaceae</taxon>
        <taxon>Nocardia</taxon>
    </lineage>
</organism>
<dbReference type="InterPro" id="IPR046261">
    <property type="entry name" value="DUF6294"/>
</dbReference>
<comment type="caution">
    <text evidence="3">The sequence shown here is derived from an EMBL/GenBank/DDBJ whole genome shotgun (WGS) entry which is preliminary data.</text>
</comment>
<feature type="chain" id="PRO_5045793906" description="DUF6294 domain-containing protein" evidence="1">
    <location>
        <begin position="33"/>
        <end position="145"/>
    </location>
</feature>
<dbReference type="Pfam" id="PF19811">
    <property type="entry name" value="DUF6294"/>
    <property type="match status" value="1"/>
</dbReference>
<keyword evidence="1" id="KW-0732">Signal</keyword>
<evidence type="ECO:0000313" key="4">
    <source>
        <dbReference type="Proteomes" id="UP000807309"/>
    </source>
</evidence>